<keyword evidence="1" id="KW-1133">Transmembrane helix</keyword>
<keyword evidence="3" id="KW-1185">Reference proteome</keyword>
<gene>
    <name evidence="2" type="ORF">SAMN05444370_11031</name>
</gene>
<organism evidence="2 3">
    <name type="scientific">Rubrimonas cliftonensis</name>
    <dbReference type="NCBI Taxonomy" id="89524"/>
    <lineage>
        <taxon>Bacteria</taxon>
        <taxon>Pseudomonadati</taxon>
        <taxon>Pseudomonadota</taxon>
        <taxon>Alphaproteobacteria</taxon>
        <taxon>Rhodobacterales</taxon>
        <taxon>Paracoccaceae</taxon>
        <taxon>Rubrimonas</taxon>
    </lineage>
</organism>
<name>A0A1H4DH00_9RHOB</name>
<dbReference type="EMBL" id="FNQM01000010">
    <property type="protein sequence ID" value="SEA72014.1"/>
    <property type="molecule type" value="Genomic_DNA"/>
</dbReference>
<dbReference type="RefSeq" id="WP_093254577.1">
    <property type="nucleotide sequence ID" value="NZ_FNQM01000010.1"/>
</dbReference>
<sequence length="179" mass="18124">MSGFLRPGAKETLRRHGWLIGAAALAALALGALAEAALAGAPLAVAGLAILLAAAFWMARDGLLRARLSGGAPGPGLVAVREGRVAYFGPDGGGVADLDALASIALARGPHGPVWLMRGADGALLRAPAAAEGADALLDAFAALPGFDQARVSRALAAADVEREVWRRPARNAVRLARD</sequence>
<feature type="transmembrane region" description="Helical" evidence="1">
    <location>
        <begin position="40"/>
        <end position="59"/>
    </location>
</feature>
<evidence type="ECO:0000313" key="2">
    <source>
        <dbReference type="EMBL" id="SEA72014.1"/>
    </source>
</evidence>
<dbReference type="AlphaFoldDB" id="A0A1H4DH00"/>
<protein>
    <submittedName>
        <fullName evidence="2">Uncharacterized protein</fullName>
    </submittedName>
</protein>
<keyword evidence="1" id="KW-0812">Transmembrane</keyword>
<keyword evidence="1" id="KW-0472">Membrane</keyword>
<evidence type="ECO:0000313" key="3">
    <source>
        <dbReference type="Proteomes" id="UP000198703"/>
    </source>
</evidence>
<dbReference type="Proteomes" id="UP000198703">
    <property type="component" value="Unassembled WGS sequence"/>
</dbReference>
<reference evidence="2 3" key="1">
    <citation type="submission" date="2016-10" db="EMBL/GenBank/DDBJ databases">
        <authorList>
            <person name="de Groot N.N."/>
        </authorList>
    </citation>
    <scope>NUCLEOTIDE SEQUENCE [LARGE SCALE GENOMIC DNA]</scope>
    <source>
        <strain evidence="2 3">DSM 15345</strain>
    </source>
</reference>
<evidence type="ECO:0000256" key="1">
    <source>
        <dbReference type="SAM" id="Phobius"/>
    </source>
</evidence>
<accession>A0A1H4DH00</accession>
<dbReference type="STRING" id="89524.SAMN05444370_11031"/>
<dbReference type="OrthoDB" id="7851333at2"/>
<feature type="transmembrane region" description="Helical" evidence="1">
    <location>
        <begin position="16"/>
        <end position="34"/>
    </location>
</feature>
<proteinExistence type="predicted"/>